<evidence type="ECO:0000313" key="10">
    <source>
        <dbReference type="EMBL" id="CAB4906405.1"/>
    </source>
</evidence>
<dbReference type="InterPro" id="IPR027417">
    <property type="entry name" value="P-loop_NTPase"/>
</dbReference>
<dbReference type="EMBL" id="CAFBMR010000010">
    <property type="protein sequence ID" value="CAB4906405.1"/>
    <property type="molecule type" value="Genomic_DNA"/>
</dbReference>
<evidence type="ECO:0000259" key="9">
    <source>
        <dbReference type="PROSITE" id="PS50893"/>
    </source>
</evidence>
<dbReference type="InterPro" id="IPR003593">
    <property type="entry name" value="AAA+_ATPase"/>
</dbReference>
<evidence type="ECO:0000256" key="3">
    <source>
        <dbReference type="ARBA" id="ARBA00022597"/>
    </source>
</evidence>
<dbReference type="InterPro" id="IPR050107">
    <property type="entry name" value="ABC_carbohydrate_import_ATPase"/>
</dbReference>
<evidence type="ECO:0000256" key="6">
    <source>
        <dbReference type="ARBA" id="ARBA00022840"/>
    </source>
</evidence>
<feature type="domain" description="ABC transporter" evidence="9">
    <location>
        <begin position="5"/>
        <end position="244"/>
    </location>
</feature>
<sequence length="504" mass="54292">MAEALSAIHVTKSFPGVKALEDVSLELHAGEVHALIGENGAGKSTLISILAGATRPDSGEVKVAGHAVAFDSPGTARRHGISTIFQELSLQPWLDVASNIVLSNEPSLKGARQLLSRRQAEHVAQLALDRLGARDFSARTLVANLTSAQRQLVEIARALAFGAPVIIMDEPTSSLPSRDASRLLEIVRQLRDEGTAILYVSHRLDEVKTIADRVTILRDGRNVRTELIDNLTTGQMIESMTGRRVDHLFPERSSHVGEVVFRAKNLTKKGAFHDVSFEVRSGEILGFAGLIGAGRSEVMRAIFGADRFDSGHIELDGKTISVHSPREAIAAGISYLPEDRKEQGLVLDLSSRENMVMAALPRFSALGLVRGRQVRSVTAAMGRKLGVKGDLNRPSLTLSGGNQQKVVIGKGLISHARLLIFDEPTRGIDVGAKYEIYALIHELAAQGVAIILVSSDLPEIMNVPHRVIVMSDGGMHGEFVHPELSEEAILSAAFSAFTREQGAA</sequence>
<dbReference type="SMART" id="SM00382">
    <property type="entry name" value="AAA"/>
    <property type="match status" value="2"/>
</dbReference>
<dbReference type="AlphaFoldDB" id="A0A6J7GNM6"/>
<feature type="domain" description="ABC transporter" evidence="9">
    <location>
        <begin position="254"/>
        <end position="497"/>
    </location>
</feature>
<keyword evidence="2" id="KW-1003">Cell membrane</keyword>
<proteinExistence type="predicted"/>
<dbReference type="PANTHER" id="PTHR43790">
    <property type="entry name" value="CARBOHYDRATE TRANSPORT ATP-BINDING PROTEIN MG119-RELATED"/>
    <property type="match status" value="1"/>
</dbReference>
<keyword evidence="5" id="KW-0547">Nucleotide-binding</keyword>
<accession>A0A6J7GNM6</accession>
<dbReference type="InterPro" id="IPR017871">
    <property type="entry name" value="ABC_transporter-like_CS"/>
</dbReference>
<dbReference type="GO" id="GO:0005524">
    <property type="term" value="F:ATP binding"/>
    <property type="evidence" value="ECO:0007669"/>
    <property type="project" value="UniProtKB-KW"/>
</dbReference>
<organism evidence="10">
    <name type="scientific">freshwater metagenome</name>
    <dbReference type="NCBI Taxonomy" id="449393"/>
    <lineage>
        <taxon>unclassified sequences</taxon>
        <taxon>metagenomes</taxon>
        <taxon>ecological metagenomes</taxon>
    </lineage>
</organism>
<keyword evidence="8" id="KW-0472">Membrane</keyword>
<dbReference type="Gene3D" id="3.40.50.300">
    <property type="entry name" value="P-loop containing nucleotide triphosphate hydrolases"/>
    <property type="match status" value="2"/>
</dbReference>
<evidence type="ECO:0000256" key="5">
    <source>
        <dbReference type="ARBA" id="ARBA00022741"/>
    </source>
</evidence>
<keyword evidence="1" id="KW-0813">Transport</keyword>
<dbReference type="CDD" id="cd03216">
    <property type="entry name" value="ABC_Carb_Monos_I"/>
    <property type="match status" value="1"/>
</dbReference>
<keyword evidence="7" id="KW-1278">Translocase</keyword>
<dbReference type="GO" id="GO:0016887">
    <property type="term" value="F:ATP hydrolysis activity"/>
    <property type="evidence" value="ECO:0007669"/>
    <property type="project" value="InterPro"/>
</dbReference>
<evidence type="ECO:0000256" key="7">
    <source>
        <dbReference type="ARBA" id="ARBA00022967"/>
    </source>
</evidence>
<protein>
    <submittedName>
        <fullName evidence="10">Unannotated protein</fullName>
    </submittedName>
</protein>
<dbReference type="PROSITE" id="PS00211">
    <property type="entry name" value="ABC_TRANSPORTER_1"/>
    <property type="match status" value="1"/>
</dbReference>
<keyword evidence="3" id="KW-0762">Sugar transport</keyword>
<keyword evidence="6" id="KW-0067">ATP-binding</keyword>
<dbReference type="SUPFAM" id="SSF52540">
    <property type="entry name" value="P-loop containing nucleoside triphosphate hydrolases"/>
    <property type="match status" value="2"/>
</dbReference>
<name>A0A6J7GNM6_9ZZZZ</name>
<dbReference type="PROSITE" id="PS50893">
    <property type="entry name" value="ABC_TRANSPORTER_2"/>
    <property type="match status" value="2"/>
</dbReference>
<keyword evidence="4" id="KW-0677">Repeat</keyword>
<dbReference type="Pfam" id="PF00005">
    <property type="entry name" value="ABC_tran"/>
    <property type="match status" value="2"/>
</dbReference>
<dbReference type="CDD" id="cd03215">
    <property type="entry name" value="ABC_Carb_Monos_II"/>
    <property type="match status" value="1"/>
</dbReference>
<evidence type="ECO:0000256" key="8">
    <source>
        <dbReference type="ARBA" id="ARBA00023136"/>
    </source>
</evidence>
<evidence type="ECO:0000256" key="2">
    <source>
        <dbReference type="ARBA" id="ARBA00022475"/>
    </source>
</evidence>
<dbReference type="PANTHER" id="PTHR43790:SF3">
    <property type="entry name" value="D-ALLOSE IMPORT ATP-BINDING PROTEIN ALSA-RELATED"/>
    <property type="match status" value="1"/>
</dbReference>
<evidence type="ECO:0000256" key="4">
    <source>
        <dbReference type="ARBA" id="ARBA00022737"/>
    </source>
</evidence>
<reference evidence="10" key="1">
    <citation type="submission" date="2020-05" db="EMBL/GenBank/DDBJ databases">
        <authorList>
            <person name="Chiriac C."/>
            <person name="Salcher M."/>
            <person name="Ghai R."/>
            <person name="Kavagutti S V."/>
        </authorList>
    </citation>
    <scope>NUCLEOTIDE SEQUENCE</scope>
</reference>
<evidence type="ECO:0000256" key="1">
    <source>
        <dbReference type="ARBA" id="ARBA00022448"/>
    </source>
</evidence>
<dbReference type="InterPro" id="IPR003439">
    <property type="entry name" value="ABC_transporter-like_ATP-bd"/>
</dbReference>
<gene>
    <name evidence="10" type="ORF">UFOPK3610_00452</name>
</gene>